<dbReference type="EMBL" id="RQZG01000006">
    <property type="protein sequence ID" value="RRD05366.1"/>
    <property type="molecule type" value="Genomic_DNA"/>
</dbReference>
<dbReference type="Proteomes" id="UP000280819">
    <property type="component" value="Unassembled WGS sequence"/>
</dbReference>
<comment type="caution">
    <text evidence="1">The sequence shown here is derived from an EMBL/GenBank/DDBJ whole genome shotgun (WGS) entry which is preliminary data.</text>
</comment>
<organism evidence="1 2">
    <name type="scientific">Arachnia propionica</name>
    <dbReference type="NCBI Taxonomy" id="1750"/>
    <lineage>
        <taxon>Bacteria</taxon>
        <taxon>Bacillati</taxon>
        <taxon>Actinomycetota</taxon>
        <taxon>Actinomycetes</taxon>
        <taxon>Propionibacteriales</taxon>
        <taxon>Propionibacteriaceae</taxon>
        <taxon>Arachnia</taxon>
    </lineage>
</organism>
<sequence length="151" mass="16754">MANFTARKLGGQIPPASVDLEHWGENWAQESYGDEQGGLSNLTKETVLQHYLSIYSEPKFTDLTILAEREIGGESAVGLSLRPPKVLTEPAPGHWTELQWEQWYVVRHDGVWRFVISSGLGQDRADEEAAEILDSFRWTGPAGSQPSASES</sequence>
<proteinExistence type="predicted"/>
<evidence type="ECO:0000313" key="2">
    <source>
        <dbReference type="Proteomes" id="UP000280819"/>
    </source>
</evidence>
<accession>A0A3P1T939</accession>
<name>A0A3P1T939_9ACTN</name>
<gene>
    <name evidence="1" type="ORF">EII34_06425</name>
</gene>
<reference evidence="1 2" key="1">
    <citation type="submission" date="2018-11" db="EMBL/GenBank/DDBJ databases">
        <title>Genomes From Bacteria Associated with the Canine Oral Cavity: a Test Case for Automated Genome-Based Taxonomic Assignment.</title>
        <authorList>
            <person name="Coil D.A."/>
            <person name="Jospin G."/>
            <person name="Darling A.E."/>
            <person name="Wallis C."/>
            <person name="Davis I.J."/>
            <person name="Harris S."/>
            <person name="Eisen J.A."/>
            <person name="Holcombe L.J."/>
            <person name="O'Flynn C."/>
        </authorList>
    </citation>
    <scope>NUCLEOTIDE SEQUENCE [LARGE SCALE GENOMIC DNA]</scope>
    <source>
        <strain evidence="1 2">OH887_COT-365</strain>
    </source>
</reference>
<evidence type="ECO:0000313" key="1">
    <source>
        <dbReference type="EMBL" id="RRD05366.1"/>
    </source>
</evidence>
<dbReference type="AlphaFoldDB" id="A0A3P1T939"/>
<protein>
    <submittedName>
        <fullName evidence="1">Uncharacterized protein</fullName>
    </submittedName>
</protein>
<dbReference type="OrthoDB" id="3735742at2"/>
<dbReference type="RefSeq" id="WP_124844110.1">
    <property type="nucleotide sequence ID" value="NZ_RQZG01000006.1"/>
</dbReference>